<comment type="caution">
    <text evidence="1">The sequence shown here is derived from an EMBL/GenBank/DDBJ whole genome shotgun (WGS) entry which is preliminary data.</text>
</comment>
<keyword evidence="2" id="KW-1185">Reference proteome</keyword>
<accession>A0A1Y2H593</accession>
<gene>
    <name evidence="1" type="ORF">BCR44DRAFT_322875</name>
</gene>
<dbReference type="Proteomes" id="UP000193411">
    <property type="component" value="Unassembled WGS sequence"/>
</dbReference>
<dbReference type="AlphaFoldDB" id="A0A1Y2H593"/>
<dbReference type="EMBL" id="MCFL01000131">
    <property type="protein sequence ID" value="ORZ29740.1"/>
    <property type="molecule type" value="Genomic_DNA"/>
</dbReference>
<proteinExistence type="predicted"/>
<evidence type="ECO:0000313" key="2">
    <source>
        <dbReference type="Proteomes" id="UP000193411"/>
    </source>
</evidence>
<sequence length="205" mass="22401">MLSAVGAPPPQSRGPWPWLRVAMLFSAPPPLTHGLAFPSFTPFDCCQAKHPSIPSLCARVLHQVPKPLLSLRFQHESTYPCQPASHGANSLGARTRHASCNLPLAVAVLPTPSKEKNTCVVILGGPDLRVHYESLRPNDCPNADTHLPAHVPARYSATRSFGFRDGDFCKRKPLIAGSLDLTLPLLKDTRGGLPGCIHWWVTFYM</sequence>
<reference evidence="1 2" key="1">
    <citation type="submission" date="2016-07" db="EMBL/GenBank/DDBJ databases">
        <title>Pervasive Adenine N6-methylation of Active Genes in Fungi.</title>
        <authorList>
            <consortium name="DOE Joint Genome Institute"/>
            <person name="Mondo S.J."/>
            <person name="Dannebaum R.O."/>
            <person name="Kuo R.C."/>
            <person name="Labutti K."/>
            <person name="Haridas S."/>
            <person name="Kuo A."/>
            <person name="Salamov A."/>
            <person name="Ahrendt S.R."/>
            <person name="Lipzen A."/>
            <person name="Sullivan W."/>
            <person name="Andreopoulos W.B."/>
            <person name="Clum A."/>
            <person name="Lindquist E."/>
            <person name="Daum C."/>
            <person name="Ramamoorthy G.K."/>
            <person name="Gryganskyi A."/>
            <person name="Culley D."/>
            <person name="Magnuson J.K."/>
            <person name="James T.Y."/>
            <person name="O'Malley M.A."/>
            <person name="Stajich J.E."/>
            <person name="Spatafora J.W."/>
            <person name="Visel A."/>
            <person name="Grigoriev I.V."/>
        </authorList>
    </citation>
    <scope>NUCLEOTIDE SEQUENCE [LARGE SCALE GENOMIC DNA]</scope>
    <source>
        <strain evidence="1 2">PL171</strain>
    </source>
</reference>
<protein>
    <submittedName>
        <fullName evidence="1">Uncharacterized protein</fullName>
    </submittedName>
</protein>
<name>A0A1Y2H593_9FUNG</name>
<organism evidence="1 2">
    <name type="scientific">Catenaria anguillulae PL171</name>
    <dbReference type="NCBI Taxonomy" id="765915"/>
    <lineage>
        <taxon>Eukaryota</taxon>
        <taxon>Fungi</taxon>
        <taxon>Fungi incertae sedis</taxon>
        <taxon>Blastocladiomycota</taxon>
        <taxon>Blastocladiomycetes</taxon>
        <taxon>Blastocladiales</taxon>
        <taxon>Catenariaceae</taxon>
        <taxon>Catenaria</taxon>
    </lineage>
</organism>
<evidence type="ECO:0000313" key="1">
    <source>
        <dbReference type="EMBL" id="ORZ29740.1"/>
    </source>
</evidence>